<feature type="binding site" evidence="3">
    <location>
        <position position="97"/>
    </location>
    <ligand>
        <name>substrate</name>
    </ligand>
</feature>
<name>A0A174TN90_9FIRM</name>
<evidence type="ECO:0000259" key="4">
    <source>
        <dbReference type="Pfam" id="PF08450"/>
    </source>
</evidence>
<dbReference type="SUPFAM" id="SSF63829">
    <property type="entry name" value="Calcium-dependent phosphotriesterase"/>
    <property type="match status" value="1"/>
</dbReference>
<dbReference type="GO" id="GO:0004341">
    <property type="term" value="F:gluconolactonase activity"/>
    <property type="evidence" value="ECO:0007669"/>
    <property type="project" value="TreeGrafter"/>
</dbReference>
<dbReference type="GO" id="GO:0019853">
    <property type="term" value="P:L-ascorbic acid biosynthetic process"/>
    <property type="evidence" value="ECO:0007669"/>
    <property type="project" value="TreeGrafter"/>
</dbReference>
<evidence type="ECO:0000256" key="3">
    <source>
        <dbReference type="PIRSR" id="PIRSR605511-2"/>
    </source>
</evidence>
<dbReference type="InterPro" id="IPR005511">
    <property type="entry name" value="SMP-30"/>
</dbReference>
<feature type="binding site" evidence="3">
    <location>
        <position position="13"/>
    </location>
    <ligand>
        <name>a divalent metal cation</name>
        <dbReference type="ChEBI" id="CHEBI:60240"/>
    </ligand>
</feature>
<dbReference type="Proteomes" id="UP000095765">
    <property type="component" value="Unassembled WGS sequence"/>
</dbReference>
<feature type="active site" description="Proton donor/acceptor" evidence="2">
    <location>
        <position position="194"/>
    </location>
</feature>
<gene>
    <name evidence="5" type="ORF">ERS852551_03073</name>
</gene>
<dbReference type="InterPro" id="IPR011042">
    <property type="entry name" value="6-blade_b-propeller_TolB-like"/>
</dbReference>
<keyword evidence="3" id="KW-0862">Zinc</keyword>
<organism evidence="5 6">
    <name type="scientific">Anaerotruncus colihominis</name>
    <dbReference type="NCBI Taxonomy" id="169435"/>
    <lineage>
        <taxon>Bacteria</taxon>
        <taxon>Bacillati</taxon>
        <taxon>Bacillota</taxon>
        <taxon>Clostridia</taxon>
        <taxon>Eubacteriales</taxon>
        <taxon>Oscillospiraceae</taxon>
        <taxon>Anaerotruncus</taxon>
    </lineage>
</organism>
<evidence type="ECO:0000256" key="2">
    <source>
        <dbReference type="PIRSR" id="PIRSR605511-1"/>
    </source>
</evidence>
<dbReference type="PRINTS" id="PR01790">
    <property type="entry name" value="SMP30FAMILY"/>
</dbReference>
<feature type="binding site" evidence="3">
    <location>
        <position position="99"/>
    </location>
    <ligand>
        <name>substrate</name>
    </ligand>
</feature>
<feature type="binding site" evidence="3">
    <location>
        <position position="194"/>
    </location>
    <ligand>
        <name>a divalent metal cation</name>
        <dbReference type="ChEBI" id="CHEBI:60240"/>
    </ligand>
</feature>
<keyword evidence="3" id="KW-0479">Metal-binding</keyword>
<comment type="cofactor">
    <cofactor evidence="3">
        <name>Zn(2+)</name>
        <dbReference type="ChEBI" id="CHEBI:29105"/>
    </cofactor>
    <text evidence="3">Binds 1 divalent metal cation per subunit.</text>
</comment>
<feature type="domain" description="SMP-30/Gluconolactonase/LRE-like region" evidence="4">
    <location>
        <begin position="11"/>
        <end position="252"/>
    </location>
</feature>
<dbReference type="PANTHER" id="PTHR10907">
    <property type="entry name" value="REGUCALCIN"/>
    <property type="match status" value="1"/>
</dbReference>
<dbReference type="AlphaFoldDB" id="A0A174TN90"/>
<evidence type="ECO:0000313" key="6">
    <source>
        <dbReference type="Proteomes" id="UP000095765"/>
    </source>
</evidence>
<feature type="binding site" evidence="3">
    <location>
        <position position="143"/>
    </location>
    <ligand>
        <name>a divalent metal cation</name>
        <dbReference type="ChEBI" id="CHEBI:60240"/>
    </ligand>
</feature>
<dbReference type="OrthoDB" id="2633250at2"/>
<protein>
    <submittedName>
        <fullName evidence="5">Gluconolactonase</fullName>
    </submittedName>
</protein>
<dbReference type="PANTHER" id="PTHR10907:SF47">
    <property type="entry name" value="REGUCALCIN"/>
    <property type="match status" value="1"/>
</dbReference>
<dbReference type="Pfam" id="PF08450">
    <property type="entry name" value="SGL"/>
    <property type="match status" value="1"/>
</dbReference>
<comment type="similarity">
    <text evidence="1">Belongs to the SMP-30/CGR1 family.</text>
</comment>
<dbReference type="EMBL" id="CZBE01000025">
    <property type="protein sequence ID" value="CUQ09025.1"/>
    <property type="molecule type" value="Genomic_DNA"/>
</dbReference>
<feature type="binding site" evidence="3">
    <location>
        <position position="117"/>
    </location>
    <ligand>
        <name>substrate</name>
    </ligand>
</feature>
<proteinExistence type="inferred from homology"/>
<evidence type="ECO:0000313" key="5">
    <source>
        <dbReference type="EMBL" id="CUQ09025.1"/>
    </source>
</evidence>
<dbReference type="InterPro" id="IPR013658">
    <property type="entry name" value="SGL"/>
</dbReference>
<reference evidence="5 6" key="1">
    <citation type="submission" date="2015-09" db="EMBL/GenBank/DDBJ databases">
        <authorList>
            <consortium name="Pathogen Informatics"/>
        </authorList>
    </citation>
    <scope>NUCLEOTIDE SEQUENCE [LARGE SCALE GENOMIC DNA]</scope>
    <source>
        <strain evidence="5 6">2789STDY5834939</strain>
    </source>
</reference>
<dbReference type="GO" id="GO:0005509">
    <property type="term" value="F:calcium ion binding"/>
    <property type="evidence" value="ECO:0007669"/>
    <property type="project" value="TreeGrafter"/>
</dbReference>
<accession>A0A174TN90</accession>
<dbReference type="RefSeq" id="WP_055245838.1">
    <property type="nucleotide sequence ID" value="NZ_CABIWA010000010.1"/>
</dbReference>
<dbReference type="Gene3D" id="2.120.10.30">
    <property type="entry name" value="TolB, C-terminal domain"/>
    <property type="match status" value="1"/>
</dbReference>
<sequence>MVRLNLAPCALGEGPLWRRETGEFVFTDILNGTLYACTPGGAVRRLLKCCYQLGAFLFDQAGNLLLMTESGVFRCPYGGDESDFQLLWQVPMAPGERFNDAICDPAGRVLAGTKTEENRDGSLWLFEYGQPPRRLLEGLKISNGMGFSLDGERFYHTDSGDRAIYYYTYNVSNGAISNRQIAVLLNEPGAAVPDGMTLDAQGMLWTACWDGGCVRRYTSGGRLLEELPFPARQVSSVAFGGSRLDTLLVTSAAIGSDGPDEGSVWLVKTAACGLDEHRAALPAPLQPDGMHV</sequence>
<evidence type="ECO:0000256" key="1">
    <source>
        <dbReference type="ARBA" id="ARBA00008853"/>
    </source>
</evidence>